<dbReference type="EMBL" id="JADFTS010000001">
    <property type="protein sequence ID" value="KAF9625946.1"/>
    <property type="molecule type" value="Genomic_DNA"/>
</dbReference>
<reference evidence="1 2" key="1">
    <citation type="submission" date="2020-10" db="EMBL/GenBank/DDBJ databases">
        <title>The Coptis chinensis genome and diversification of protoberbering-type alkaloids.</title>
        <authorList>
            <person name="Wang B."/>
            <person name="Shu S."/>
            <person name="Song C."/>
            <person name="Liu Y."/>
        </authorList>
    </citation>
    <scope>NUCLEOTIDE SEQUENCE [LARGE SCALE GENOMIC DNA]</scope>
    <source>
        <strain evidence="1">HL-2020</strain>
        <tissue evidence="1">Leaf</tissue>
    </source>
</reference>
<sequence>MDTGSPEKKVVSQQEQTRESLIAISNPDTFLASKQLVDYLNSSSTTTTGRSLVNVKDDEAEKCRSELISISYTQSPDAKPLPN</sequence>
<dbReference type="Pfam" id="PF21737">
    <property type="entry name" value="DUF6865"/>
    <property type="match status" value="1"/>
</dbReference>
<evidence type="ECO:0000313" key="2">
    <source>
        <dbReference type="Proteomes" id="UP000631114"/>
    </source>
</evidence>
<proteinExistence type="predicted"/>
<dbReference type="PANTHER" id="PTHR35282:SF2">
    <property type="entry name" value="F5D14.24 PROTEIN"/>
    <property type="match status" value="1"/>
</dbReference>
<dbReference type="OrthoDB" id="632588at2759"/>
<protein>
    <submittedName>
        <fullName evidence="1">Uncharacterized protein</fullName>
    </submittedName>
</protein>
<evidence type="ECO:0000313" key="1">
    <source>
        <dbReference type="EMBL" id="KAF9625946.1"/>
    </source>
</evidence>
<organism evidence="1 2">
    <name type="scientific">Coptis chinensis</name>
    <dbReference type="NCBI Taxonomy" id="261450"/>
    <lineage>
        <taxon>Eukaryota</taxon>
        <taxon>Viridiplantae</taxon>
        <taxon>Streptophyta</taxon>
        <taxon>Embryophyta</taxon>
        <taxon>Tracheophyta</taxon>
        <taxon>Spermatophyta</taxon>
        <taxon>Magnoliopsida</taxon>
        <taxon>Ranunculales</taxon>
        <taxon>Ranunculaceae</taxon>
        <taxon>Coptidoideae</taxon>
        <taxon>Coptis</taxon>
    </lineage>
</organism>
<accession>A0A835MJH6</accession>
<dbReference type="AlphaFoldDB" id="A0A835MJH6"/>
<comment type="caution">
    <text evidence="1">The sequence shown here is derived from an EMBL/GenBank/DDBJ whole genome shotgun (WGS) entry which is preliminary data.</text>
</comment>
<dbReference type="InterPro" id="IPR049198">
    <property type="entry name" value="DUF6865"/>
</dbReference>
<name>A0A835MJH6_9MAGN</name>
<keyword evidence="2" id="KW-1185">Reference proteome</keyword>
<dbReference type="Proteomes" id="UP000631114">
    <property type="component" value="Unassembled WGS sequence"/>
</dbReference>
<dbReference type="PANTHER" id="PTHR35282">
    <property type="entry name" value="F5D14.24 PROTEIN"/>
    <property type="match status" value="1"/>
</dbReference>
<gene>
    <name evidence="1" type="ORF">IFM89_027814</name>
</gene>